<reference evidence="6" key="1">
    <citation type="submission" date="2025-08" db="UniProtKB">
        <authorList>
            <consortium name="RefSeq"/>
        </authorList>
    </citation>
    <scope>IDENTIFICATION</scope>
    <source>
        <tissue evidence="6">Testes</tissue>
    </source>
</reference>
<dbReference type="GeneID" id="100370383"/>
<feature type="compositionally biased region" description="Polar residues" evidence="2">
    <location>
        <begin position="281"/>
        <end position="290"/>
    </location>
</feature>
<organism evidence="5 6">
    <name type="scientific">Saccoglossus kowalevskii</name>
    <name type="common">Acorn worm</name>
    <dbReference type="NCBI Taxonomy" id="10224"/>
    <lineage>
        <taxon>Eukaryota</taxon>
        <taxon>Metazoa</taxon>
        <taxon>Hemichordata</taxon>
        <taxon>Enteropneusta</taxon>
        <taxon>Harrimaniidae</taxon>
        <taxon>Saccoglossus</taxon>
    </lineage>
</organism>
<evidence type="ECO:0000259" key="4">
    <source>
        <dbReference type="PROSITE" id="PS50026"/>
    </source>
</evidence>
<evidence type="ECO:0000313" key="5">
    <source>
        <dbReference type="Proteomes" id="UP000694865"/>
    </source>
</evidence>
<evidence type="ECO:0000256" key="3">
    <source>
        <dbReference type="SAM" id="Phobius"/>
    </source>
</evidence>
<gene>
    <name evidence="6" type="primary">LOC100370383</name>
</gene>
<comment type="caution">
    <text evidence="1">Lacks conserved residue(s) required for the propagation of feature annotation.</text>
</comment>
<keyword evidence="1" id="KW-0245">EGF-like domain</keyword>
<feature type="domain" description="EGF-like" evidence="4">
    <location>
        <begin position="40"/>
        <end position="71"/>
    </location>
</feature>
<name>A0ABM0MRB2_SACKO</name>
<dbReference type="RefSeq" id="XP_006822553.1">
    <property type="nucleotide sequence ID" value="XM_006822490.1"/>
</dbReference>
<feature type="region of interest" description="Disordered" evidence="2">
    <location>
        <begin position="230"/>
        <end position="250"/>
    </location>
</feature>
<keyword evidence="3" id="KW-1133">Transmembrane helix</keyword>
<proteinExistence type="predicted"/>
<dbReference type="SUPFAM" id="SSF57196">
    <property type="entry name" value="EGF/Laminin"/>
    <property type="match status" value="2"/>
</dbReference>
<dbReference type="PROSITE" id="PS00022">
    <property type="entry name" value="EGF_1"/>
    <property type="match status" value="3"/>
</dbReference>
<sequence>MLAGQQDSCGGCGYGGTCLWHTKRCICAMGYTGENCEYPIVNTCGCLNGGTCITGTKICACKEDYHGNQCQYDSYEELLDKKYGIDESAYIADGDFHCEYTVNGCQNGGTCLANGECHCPFRYEGEQCENIAEWYSLEEEENKENKKSVTEILVIAFVIIVIAITGLCACCVCVSRRNAKTRQRHQMMAANISLQPKQGFQTYRPHWYTHFESVRQKEETRPKIIVNGTLEPMNTASDADDGGRARGSGNYRYDQLEMSQHDIAPSVPAPPIPSISISARSGRTQQSTPTRRVPELPPSYDTVTKQYQTVKLADVREDDMKY</sequence>
<keyword evidence="1" id="KW-1015">Disulfide bond</keyword>
<dbReference type="PANTHER" id="PTHR24044:SF420">
    <property type="entry name" value="DELTA AND NOTCH-LIKE EPIDERMAL GROWTH FACTOR-RELATED RECEPTOR ISOFORM X1"/>
    <property type="match status" value="1"/>
</dbReference>
<evidence type="ECO:0000256" key="2">
    <source>
        <dbReference type="SAM" id="MobiDB-lite"/>
    </source>
</evidence>
<dbReference type="InterPro" id="IPR050906">
    <property type="entry name" value="Notch_signaling"/>
</dbReference>
<feature type="domain" description="EGF-like" evidence="4">
    <location>
        <begin position="5"/>
        <end position="37"/>
    </location>
</feature>
<evidence type="ECO:0000256" key="1">
    <source>
        <dbReference type="PROSITE-ProRule" id="PRU00076"/>
    </source>
</evidence>
<keyword evidence="3" id="KW-0472">Membrane</keyword>
<protein>
    <submittedName>
        <fullName evidence="6">Low-density lipoprotein receptor-related protein 1B-like</fullName>
    </submittedName>
</protein>
<feature type="region of interest" description="Disordered" evidence="2">
    <location>
        <begin position="263"/>
        <end position="299"/>
    </location>
</feature>
<dbReference type="Gene3D" id="2.10.25.10">
    <property type="entry name" value="Laminin"/>
    <property type="match status" value="2"/>
</dbReference>
<feature type="domain" description="EGF-like" evidence="4">
    <location>
        <begin position="94"/>
        <end position="129"/>
    </location>
</feature>
<dbReference type="PANTHER" id="PTHR24044">
    <property type="entry name" value="NOTCH LIGAND FAMILY MEMBER"/>
    <property type="match status" value="1"/>
</dbReference>
<dbReference type="PROSITE" id="PS50026">
    <property type="entry name" value="EGF_3"/>
    <property type="match status" value="3"/>
</dbReference>
<dbReference type="PROSITE" id="PS01186">
    <property type="entry name" value="EGF_2"/>
    <property type="match status" value="1"/>
</dbReference>
<feature type="transmembrane region" description="Helical" evidence="3">
    <location>
        <begin position="152"/>
        <end position="174"/>
    </location>
</feature>
<feature type="disulfide bond" evidence="1">
    <location>
        <begin position="27"/>
        <end position="36"/>
    </location>
</feature>
<dbReference type="Proteomes" id="UP000694865">
    <property type="component" value="Unplaced"/>
</dbReference>
<dbReference type="InterPro" id="IPR000742">
    <property type="entry name" value="EGF"/>
</dbReference>
<keyword evidence="3" id="KW-0812">Transmembrane</keyword>
<feature type="disulfide bond" evidence="1">
    <location>
        <begin position="61"/>
        <end position="70"/>
    </location>
</feature>
<accession>A0ABM0MRB2</accession>
<dbReference type="SMART" id="SM00181">
    <property type="entry name" value="EGF"/>
    <property type="match status" value="3"/>
</dbReference>
<keyword evidence="5" id="KW-1185">Reference proteome</keyword>
<feature type="disulfide bond" evidence="1">
    <location>
        <begin position="119"/>
        <end position="128"/>
    </location>
</feature>
<evidence type="ECO:0000313" key="6">
    <source>
        <dbReference type="RefSeq" id="XP_006822553.1"/>
    </source>
</evidence>